<name>W1NZJ3_AMBTC</name>
<dbReference type="AlphaFoldDB" id="W1NZJ3"/>
<dbReference type="Gene3D" id="2.60.120.330">
    <property type="entry name" value="B-lactam Antibiotic, Isopenicillin N Synthase, Chain"/>
    <property type="match status" value="1"/>
</dbReference>
<keyword evidence="1" id="KW-0732">Signal</keyword>
<dbReference type="Proteomes" id="UP000017836">
    <property type="component" value="Unassembled WGS sequence"/>
</dbReference>
<evidence type="ECO:0000256" key="1">
    <source>
        <dbReference type="SAM" id="SignalP"/>
    </source>
</evidence>
<keyword evidence="4" id="KW-1185">Reference proteome</keyword>
<evidence type="ECO:0000313" key="4">
    <source>
        <dbReference type="Proteomes" id="UP000017836"/>
    </source>
</evidence>
<dbReference type="eggNOG" id="KOG0143">
    <property type="taxonomic scope" value="Eukaryota"/>
</dbReference>
<organism evidence="3 4">
    <name type="scientific">Amborella trichopoda</name>
    <dbReference type="NCBI Taxonomy" id="13333"/>
    <lineage>
        <taxon>Eukaryota</taxon>
        <taxon>Viridiplantae</taxon>
        <taxon>Streptophyta</taxon>
        <taxon>Embryophyta</taxon>
        <taxon>Tracheophyta</taxon>
        <taxon>Spermatophyta</taxon>
        <taxon>Magnoliopsida</taxon>
        <taxon>Amborellales</taxon>
        <taxon>Amborellaceae</taxon>
        <taxon>Amborella</taxon>
    </lineage>
</organism>
<dbReference type="InterPro" id="IPR044861">
    <property type="entry name" value="IPNS-like_FE2OG_OXY"/>
</dbReference>
<dbReference type="PANTHER" id="PTHR47990">
    <property type="entry name" value="2-OXOGLUTARATE (2OG) AND FE(II)-DEPENDENT OXYGENASE SUPERFAMILY PROTEIN-RELATED"/>
    <property type="match status" value="1"/>
</dbReference>
<dbReference type="Gramene" id="ERN03032">
    <property type="protein sequence ID" value="ERN03032"/>
    <property type="gene ID" value="AMTR_s00181p00019930"/>
</dbReference>
<sequence length="143" mass="16075">MSKQNFSNLFFIKLFSLLTIVGFVGHSETVKTATEKIIEVSRLIRIMVLESYGVEKYNDDLERTTNYHFRMMKYTAPKGDNQVKGLHDHSDKNMMTILCQDQVGGLEVQFKDGSWSPVVPSGGSLVITIGDTFMVGLFVSLNT</sequence>
<dbReference type="InterPro" id="IPR027443">
    <property type="entry name" value="IPNS-like_sf"/>
</dbReference>
<accession>W1NZJ3</accession>
<dbReference type="Pfam" id="PF03171">
    <property type="entry name" value="2OG-FeII_Oxy"/>
    <property type="match status" value="1"/>
</dbReference>
<dbReference type="EMBL" id="KI394411">
    <property type="protein sequence ID" value="ERN03032.1"/>
    <property type="molecule type" value="Genomic_DNA"/>
</dbReference>
<reference evidence="4" key="1">
    <citation type="journal article" date="2013" name="Science">
        <title>The Amborella genome and the evolution of flowering plants.</title>
        <authorList>
            <consortium name="Amborella Genome Project"/>
        </authorList>
    </citation>
    <scope>NUCLEOTIDE SEQUENCE [LARGE SCALE GENOMIC DNA]</scope>
</reference>
<dbReference type="SUPFAM" id="SSF51197">
    <property type="entry name" value="Clavaminate synthase-like"/>
    <property type="match status" value="1"/>
</dbReference>
<dbReference type="HOGENOM" id="CLU_010119_12_5_1"/>
<feature type="domain" description="Isopenicillin N synthase-like Fe(2+) 2OG dioxygenase" evidence="2">
    <location>
        <begin position="71"/>
        <end position="135"/>
    </location>
</feature>
<feature type="chain" id="PRO_5004806931" description="Isopenicillin N synthase-like Fe(2+) 2OG dioxygenase domain-containing protein" evidence="1">
    <location>
        <begin position="27"/>
        <end position="143"/>
    </location>
</feature>
<protein>
    <recommendedName>
        <fullName evidence="2">Isopenicillin N synthase-like Fe(2+) 2OG dioxygenase domain-containing protein</fullName>
    </recommendedName>
</protein>
<evidence type="ECO:0000313" key="3">
    <source>
        <dbReference type="EMBL" id="ERN03032.1"/>
    </source>
</evidence>
<gene>
    <name evidence="3" type="ORF">AMTR_s00181p00019930</name>
</gene>
<proteinExistence type="predicted"/>
<feature type="signal peptide" evidence="1">
    <location>
        <begin position="1"/>
        <end position="26"/>
    </location>
</feature>
<dbReference type="OMA" id="FCVRRAS"/>
<evidence type="ECO:0000259" key="2">
    <source>
        <dbReference type="Pfam" id="PF03171"/>
    </source>
</evidence>
<dbReference type="InterPro" id="IPR050231">
    <property type="entry name" value="Iron_ascorbate_oxido_reductase"/>
</dbReference>